<name>B4S9W6_PELPB</name>
<gene>
    <name evidence="1" type="ordered locus">Ppha_1399</name>
</gene>
<dbReference type="Proteomes" id="UP000002724">
    <property type="component" value="Chromosome"/>
</dbReference>
<dbReference type="RefSeq" id="WP_012508153.1">
    <property type="nucleotide sequence ID" value="NC_011060.1"/>
</dbReference>
<dbReference type="STRING" id="324925.Ppha_1399"/>
<dbReference type="HOGENOM" id="CLU_071039_1_1_10"/>
<organism evidence="1 2">
    <name type="scientific">Pelodictyon phaeoclathratiforme (strain DSM 5477 / BU-1)</name>
    <dbReference type="NCBI Taxonomy" id="324925"/>
    <lineage>
        <taxon>Bacteria</taxon>
        <taxon>Pseudomonadati</taxon>
        <taxon>Chlorobiota</taxon>
        <taxon>Chlorobiia</taxon>
        <taxon>Chlorobiales</taxon>
        <taxon>Chlorobiaceae</taxon>
        <taxon>Chlorobium/Pelodictyon group</taxon>
        <taxon>Pelodictyon</taxon>
    </lineage>
</organism>
<dbReference type="eggNOG" id="COG5464">
    <property type="taxonomic scope" value="Bacteria"/>
</dbReference>
<evidence type="ECO:0000313" key="1">
    <source>
        <dbReference type="EMBL" id="ACF43662.1"/>
    </source>
</evidence>
<reference evidence="1 2" key="1">
    <citation type="submission" date="2008-06" db="EMBL/GenBank/DDBJ databases">
        <title>Complete sequence of Pelodictyon phaeoclathratiforme BU-1.</title>
        <authorList>
            <consortium name="US DOE Joint Genome Institute"/>
            <person name="Lucas S."/>
            <person name="Copeland A."/>
            <person name="Lapidus A."/>
            <person name="Glavina del Rio T."/>
            <person name="Dalin E."/>
            <person name="Tice H."/>
            <person name="Bruce D."/>
            <person name="Goodwin L."/>
            <person name="Pitluck S."/>
            <person name="Schmutz J."/>
            <person name="Larimer F."/>
            <person name="Land M."/>
            <person name="Hauser L."/>
            <person name="Kyrpides N."/>
            <person name="Mikhailova N."/>
            <person name="Liu Z."/>
            <person name="Li T."/>
            <person name="Zhao F."/>
            <person name="Overmann J."/>
            <person name="Bryant D.A."/>
            <person name="Richardson P."/>
        </authorList>
    </citation>
    <scope>NUCLEOTIDE SEQUENCE [LARGE SCALE GENOMIC DNA]</scope>
    <source>
        <strain evidence="2">DSM 5477 / BU-1</strain>
    </source>
</reference>
<keyword evidence="2" id="KW-1185">Reference proteome</keyword>
<dbReference type="EMBL" id="CP001110">
    <property type="protein sequence ID" value="ACF43662.1"/>
    <property type="molecule type" value="Genomic_DNA"/>
</dbReference>
<dbReference type="KEGG" id="pph:Ppha_1399"/>
<evidence type="ECO:0000313" key="2">
    <source>
        <dbReference type="Proteomes" id="UP000002724"/>
    </source>
</evidence>
<sequence>MEKGRRFDRYDRPVASLAVLADTHKQWKPTSYSLTVLGCSHTFNFLVAKLTDYEERLDELLESDNVFGWITAAHILTQKTKKQDQERYAAKLHLVRILYQRHWEKQRIIDLLYIADWLMQLPDWLNSLIWQELETIEEKENMEYVTSIERIGMVRGQYTLLKSQLECRFGLLPEWASEQLKSAKRKDLEAWGKAVLTAPTLEAVFKKSDVP</sequence>
<protein>
    <recommendedName>
        <fullName evidence="3">DUF4351 domain-containing protein</fullName>
    </recommendedName>
</protein>
<accession>B4S9W6</accession>
<dbReference type="AlphaFoldDB" id="B4S9W6"/>
<evidence type="ECO:0008006" key="3">
    <source>
        <dbReference type="Google" id="ProtNLM"/>
    </source>
</evidence>
<proteinExistence type="predicted"/>